<dbReference type="AlphaFoldDB" id="A0A4Y2B3N5"/>
<protein>
    <submittedName>
        <fullName evidence="2">Uncharacterized protein</fullName>
    </submittedName>
</protein>
<dbReference type="Proteomes" id="UP000499080">
    <property type="component" value="Unassembled WGS sequence"/>
</dbReference>
<comment type="caution">
    <text evidence="2">The sequence shown here is derived from an EMBL/GenBank/DDBJ whole genome shotgun (WGS) entry which is preliminary data.</text>
</comment>
<sequence length="88" mass="9409">MCDFETGGHARVSEGLGDPPEPSGRIQKSFAAKEDRTWAERTGFGAVVSDHTGDALRAERTVKAKKALRANQSSWCSGTIELLSCPSS</sequence>
<accession>A0A4Y2B3N5</accession>
<keyword evidence="3" id="KW-1185">Reference proteome</keyword>
<reference evidence="2 3" key="1">
    <citation type="journal article" date="2019" name="Sci. Rep.">
        <title>Orb-weaving spider Araneus ventricosus genome elucidates the spidroin gene catalogue.</title>
        <authorList>
            <person name="Kono N."/>
            <person name="Nakamura H."/>
            <person name="Ohtoshi R."/>
            <person name="Moran D.A.P."/>
            <person name="Shinohara A."/>
            <person name="Yoshida Y."/>
            <person name="Fujiwara M."/>
            <person name="Mori M."/>
            <person name="Tomita M."/>
            <person name="Arakawa K."/>
        </authorList>
    </citation>
    <scope>NUCLEOTIDE SEQUENCE [LARGE SCALE GENOMIC DNA]</scope>
</reference>
<proteinExistence type="predicted"/>
<dbReference type="EMBL" id="BGPR01000050">
    <property type="protein sequence ID" value="GBL86800.1"/>
    <property type="molecule type" value="Genomic_DNA"/>
</dbReference>
<name>A0A4Y2B3N5_ARAVE</name>
<gene>
    <name evidence="2" type="ORF">AVEN_96036_1</name>
</gene>
<feature type="region of interest" description="Disordered" evidence="1">
    <location>
        <begin position="1"/>
        <end position="26"/>
    </location>
</feature>
<evidence type="ECO:0000313" key="2">
    <source>
        <dbReference type="EMBL" id="GBL86800.1"/>
    </source>
</evidence>
<evidence type="ECO:0000313" key="3">
    <source>
        <dbReference type="Proteomes" id="UP000499080"/>
    </source>
</evidence>
<organism evidence="2 3">
    <name type="scientific">Araneus ventricosus</name>
    <name type="common">Orbweaver spider</name>
    <name type="synonym">Epeira ventricosa</name>
    <dbReference type="NCBI Taxonomy" id="182803"/>
    <lineage>
        <taxon>Eukaryota</taxon>
        <taxon>Metazoa</taxon>
        <taxon>Ecdysozoa</taxon>
        <taxon>Arthropoda</taxon>
        <taxon>Chelicerata</taxon>
        <taxon>Arachnida</taxon>
        <taxon>Araneae</taxon>
        <taxon>Araneomorphae</taxon>
        <taxon>Entelegynae</taxon>
        <taxon>Araneoidea</taxon>
        <taxon>Araneidae</taxon>
        <taxon>Araneus</taxon>
    </lineage>
</organism>
<evidence type="ECO:0000256" key="1">
    <source>
        <dbReference type="SAM" id="MobiDB-lite"/>
    </source>
</evidence>
<feature type="compositionally biased region" description="Basic and acidic residues" evidence="1">
    <location>
        <begin position="1"/>
        <end position="12"/>
    </location>
</feature>